<evidence type="ECO:0000256" key="6">
    <source>
        <dbReference type="ARBA" id="ARBA00023136"/>
    </source>
</evidence>
<reference evidence="11" key="1">
    <citation type="submission" date="2016-11" db="UniProtKB">
        <authorList>
            <consortium name="WormBaseParasite"/>
        </authorList>
    </citation>
    <scope>IDENTIFICATION</scope>
</reference>
<dbReference type="PANTHER" id="PTHR10156">
    <property type="entry name" value="2',3'-CYCLIC-NUCLEOTIDE 3'-PHOSPHODIESTERASE"/>
    <property type="match status" value="1"/>
</dbReference>
<dbReference type="AlphaFoldDB" id="A0A1I8GFC0"/>
<evidence type="ECO:0000256" key="7">
    <source>
        <dbReference type="ARBA" id="ARBA00023288"/>
    </source>
</evidence>
<dbReference type="InterPro" id="IPR047325">
    <property type="entry name" value="CNPase_cat"/>
</dbReference>
<keyword evidence="2" id="KW-0488">Methylation</keyword>
<keyword evidence="10" id="KW-1185">Reference proteome</keyword>
<dbReference type="GO" id="GO:0016020">
    <property type="term" value="C:membrane"/>
    <property type="evidence" value="ECO:0007669"/>
    <property type="project" value="UniProtKB-SubCell"/>
</dbReference>
<evidence type="ECO:0000256" key="2">
    <source>
        <dbReference type="ARBA" id="ARBA00022481"/>
    </source>
</evidence>
<feature type="domain" description="Cyclic nucleotide phosphodiesterase catalytic" evidence="9">
    <location>
        <begin position="74"/>
        <end position="235"/>
    </location>
</feature>
<dbReference type="WBParaSite" id="maker-uti_cns_0001695-snap-gene-0.6-mRNA-1">
    <property type="protein sequence ID" value="maker-uti_cns_0001695-snap-gene-0.6-mRNA-1"/>
    <property type="gene ID" value="maker-uti_cns_0001695-snap-gene-0.6"/>
</dbReference>
<dbReference type="PANTHER" id="PTHR10156:SF0">
    <property type="entry name" value="2',3'-CYCLIC-NUCLEOTIDE 3'-PHOSPHODIESTERASE"/>
    <property type="match status" value="1"/>
</dbReference>
<evidence type="ECO:0000313" key="10">
    <source>
        <dbReference type="Proteomes" id="UP000095280"/>
    </source>
</evidence>
<dbReference type="GO" id="GO:0005737">
    <property type="term" value="C:cytoplasm"/>
    <property type="evidence" value="ECO:0007669"/>
    <property type="project" value="TreeGrafter"/>
</dbReference>
<comment type="subcellular location">
    <subcellularLocation>
        <location evidence="1">Membrane</location>
        <topology evidence="1">Lipid-anchor</topology>
    </subcellularLocation>
</comment>
<protein>
    <submittedName>
        <fullName evidence="11">GSIII_N domain-containing protein</fullName>
    </submittedName>
</protein>
<keyword evidence="4" id="KW-0378">Hydrolase</keyword>
<name>A0A1I8GFC0_9PLAT</name>
<evidence type="ECO:0000256" key="3">
    <source>
        <dbReference type="ARBA" id="ARBA00022553"/>
    </source>
</evidence>
<evidence type="ECO:0000256" key="4">
    <source>
        <dbReference type="ARBA" id="ARBA00022801"/>
    </source>
</evidence>
<dbReference type="GO" id="GO:0003723">
    <property type="term" value="F:RNA binding"/>
    <property type="evidence" value="ECO:0007669"/>
    <property type="project" value="UniProtKB-KW"/>
</dbReference>
<evidence type="ECO:0000256" key="8">
    <source>
        <dbReference type="ARBA" id="ARBA00023289"/>
    </source>
</evidence>
<dbReference type="GO" id="GO:0009214">
    <property type="term" value="P:cyclic nucleotide catabolic process"/>
    <property type="evidence" value="ECO:0007669"/>
    <property type="project" value="InterPro"/>
</dbReference>
<evidence type="ECO:0000256" key="1">
    <source>
        <dbReference type="ARBA" id="ARBA00004635"/>
    </source>
</evidence>
<dbReference type="InterPro" id="IPR009097">
    <property type="entry name" value="Cyclic_Pdiesterase"/>
</dbReference>
<evidence type="ECO:0000259" key="9">
    <source>
        <dbReference type="Pfam" id="PF05881"/>
    </source>
</evidence>
<dbReference type="Pfam" id="PF05881">
    <property type="entry name" value="CNPase"/>
    <property type="match status" value="1"/>
</dbReference>
<keyword evidence="5" id="KW-0694">RNA-binding</keyword>
<dbReference type="Proteomes" id="UP000095280">
    <property type="component" value="Unplaced"/>
</dbReference>
<keyword evidence="8" id="KW-0636">Prenylation</keyword>
<dbReference type="GO" id="GO:0004113">
    <property type="term" value="F:2',3'-cyclic-nucleotide 3'-phosphodiesterase activity"/>
    <property type="evidence" value="ECO:0007669"/>
    <property type="project" value="InterPro"/>
</dbReference>
<dbReference type="SUPFAM" id="SSF55144">
    <property type="entry name" value="LigT-like"/>
    <property type="match status" value="1"/>
</dbReference>
<dbReference type="Gene3D" id="3.90.1740.10">
    <property type="entry name" value="2',3'-cyclic nucleotide 3'-phosphodiesterase superfamily"/>
    <property type="match status" value="1"/>
</dbReference>
<proteinExistence type="predicted"/>
<keyword evidence="7" id="KW-0449">Lipoprotein</keyword>
<accession>A0A1I8GFC0</accession>
<dbReference type="InterPro" id="IPR008431">
    <property type="entry name" value="CNPase"/>
</dbReference>
<keyword evidence="6" id="KW-0472">Membrane</keyword>
<evidence type="ECO:0000256" key="5">
    <source>
        <dbReference type="ARBA" id="ARBA00022884"/>
    </source>
</evidence>
<organism evidence="10 11">
    <name type="scientific">Macrostomum lignano</name>
    <dbReference type="NCBI Taxonomy" id="282301"/>
    <lineage>
        <taxon>Eukaryota</taxon>
        <taxon>Metazoa</taxon>
        <taxon>Spiralia</taxon>
        <taxon>Lophotrochozoa</taxon>
        <taxon>Platyhelminthes</taxon>
        <taxon>Rhabditophora</taxon>
        <taxon>Macrostomorpha</taxon>
        <taxon>Macrostomida</taxon>
        <taxon>Macrostomidae</taxon>
        <taxon>Macrostomum</taxon>
    </lineage>
</organism>
<evidence type="ECO:0000313" key="11">
    <source>
        <dbReference type="WBParaSite" id="maker-uti_cns_0001695-snap-gene-0.6-mRNA-1"/>
    </source>
</evidence>
<sequence length="310" mass="32522">GRQSFGANSGARGKLQFPCAEEKLRLPAAPLPQLSCLQQDRLLSLDEDSALALLLVAAIAAAYGSSGPATIRPLPLYFGFFPADNNTEAGLKQLARETLLAALGIEEVRRLYCEFTNHSLDTPVANLSRFAYANPTAELHVTSFYCNYGAVPACAAYAARPAVQAAVGGGFGLNATALLLTPRTFGYRAALGVDALKLWANGEGEAAPGQRAYLTLSTSPGVPATGLDLLRVANRVGRPVLDPAGRLRVLHFQQAEFLLLLHRAVPAEFRPSDDGEGGAAAGLRPTSWLAVLAAAAWKALQSAGLMARGG</sequence>
<keyword evidence="3" id="KW-0597">Phosphoprotein</keyword>